<evidence type="ECO:0000313" key="11">
    <source>
        <dbReference type="Proteomes" id="UP000594262"/>
    </source>
</evidence>
<dbReference type="Pfam" id="PF14008">
    <property type="entry name" value="Metallophos_C"/>
    <property type="match status" value="1"/>
</dbReference>
<keyword evidence="4 6" id="KW-0732">Signal</keyword>
<dbReference type="InterPro" id="IPR041792">
    <property type="entry name" value="MPP_PAP"/>
</dbReference>
<dbReference type="SUPFAM" id="SSF56300">
    <property type="entry name" value="Metallo-dependent phosphatases"/>
    <property type="match status" value="1"/>
</dbReference>
<evidence type="ECO:0000256" key="6">
    <source>
        <dbReference type="RuleBase" id="RU361203"/>
    </source>
</evidence>
<dbReference type="InterPro" id="IPR004843">
    <property type="entry name" value="Calcineurin-like_PHP"/>
</dbReference>
<dbReference type="Pfam" id="PF16656">
    <property type="entry name" value="Pur_ac_phosph_N"/>
    <property type="match status" value="1"/>
</dbReference>
<comment type="similarity">
    <text evidence="6">Belongs to the metallophosphoesterase superfamily. Purple acid phosphatase family.</text>
</comment>
<proteinExistence type="inferred from homology"/>
<dbReference type="Pfam" id="PF00149">
    <property type="entry name" value="Metallophos"/>
    <property type="match status" value="1"/>
</dbReference>
<dbReference type="SUPFAM" id="SSF49363">
    <property type="entry name" value="Purple acid phosphatase, N-terminal domain"/>
    <property type="match status" value="1"/>
</dbReference>
<evidence type="ECO:0000256" key="1">
    <source>
        <dbReference type="ARBA" id="ARBA00004613"/>
    </source>
</evidence>
<dbReference type="InterPro" id="IPR008963">
    <property type="entry name" value="Purple_acid_Pase-like_N"/>
</dbReference>
<evidence type="ECO:0000256" key="3">
    <source>
        <dbReference type="ARBA" id="ARBA00022525"/>
    </source>
</evidence>
<dbReference type="GO" id="GO:0005576">
    <property type="term" value="C:extracellular region"/>
    <property type="evidence" value="ECO:0007669"/>
    <property type="project" value="UniProtKB-SubCell"/>
</dbReference>
<evidence type="ECO:0000259" key="7">
    <source>
        <dbReference type="Pfam" id="PF00149"/>
    </source>
</evidence>
<sequence>MKFSIFLWVCTCCVVVAHEKGPLPVPTYFHRRHENGSIVNAKDPRTRNWMDGPFDNRISQENIDAKLKVWPEEVENAGQVTVLWEGIPNPTKDDRIGYYCPFYDNPKHALDTIDVTKSPTWHEGYGYYTVNLFNMRAACVFRYYNSAKALVAVSNKVKFTNGDIYSPLHVHLSMTNKPTEMRVMWNSAKIDRGILCRYGKSKVFNMTQTTFESHTYKASDMCESPANNNATWYWDPGYIYDVLLTELEPNTRYYYSCGTEEYMTPTYNFTTPITPGDKTPFNFIVYGDMGLEAFPEGIETAKLVRQEIDSHDVRFVYHHGDLSYATGLAYIWEQWFHLIQPYASLIPYMVGIGNHEYDHVSGHAKDPSKQPNFRPSWFNGGTDSGGECGVPMFHRWHMPDNGLAIYWYSYDYGMVHMVMLSTEHDYRPGSPQYIWLENDLKSVDRTKTPFIMVGGHRPMYCSEAYPVNYGIALHMQQYFEDMFYKYKVTVGLWAHYHAYERTCKVYRNECRDDGILHLLIGSGGRSLDRDEWYKKEWSVFHKTDYGYGRFSVKNSTHIFFEFVENSSQTVLDSVWITAD</sequence>
<evidence type="ECO:0000259" key="8">
    <source>
        <dbReference type="Pfam" id="PF14008"/>
    </source>
</evidence>
<evidence type="ECO:0000256" key="5">
    <source>
        <dbReference type="ARBA" id="ARBA00023180"/>
    </source>
</evidence>
<feature type="domain" description="Purple acid phosphatase C-terminal" evidence="8">
    <location>
        <begin position="515"/>
        <end position="573"/>
    </location>
</feature>
<keyword evidence="5" id="KW-0325">Glycoprotein</keyword>
<dbReference type="PANTHER" id="PTHR45778">
    <property type="entry name" value="PURPLE ACID PHOSPHATASE-RELATED"/>
    <property type="match status" value="1"/>
</dbReference>
<dbReference type="InterPro" id="IPR025733">
    <property type="entry name" value="PAPs_C"/>
</dbReference>
<dbReference type="AlphaFoldDB" id="A0A7M5WXL2"/>
<reference evidence="10" key="1">
    <citation type="submission" date="2021-01" db="UniProtKB">
        <authorList>
            <consortium name="EnsemblMetazoa"/>
        </authorList>
    </citation>
    <scope>IDENTIFICATION</scope>
</reference>
<organism evidence="10 11">
    <name type="scientific">Clytia hemisphaerica</name>
    <dbReference type="NCBI Taxonomy" id="252671"/>
    <lineage>
        <taxon>Eukaryota</taxon>
        <taxon>Metazoa</taxon>
        <taxon>Cnidaria</taxon>
        <taxon>Hydrozoa</taxon>
        <taxon>Hydroidolina</taxon>
        <taxon>Leptothecata</taxon>
        <taxon>Obeliida</taxon>
        <taxon>Clytiidae</taxon>
        <taxon>Clytia</taxon>
    </lineage>
</organism>
<keyword evidence="6" id="KW-0378">Hydrolase</keyword>
<dbReference type="Gene3D" id="2.60.40.380">
    <property type="entry name" value="Purple acid phosphatase-like, N-terminal"/>
    <property type="match status" value="1"/>
</dbReference>
<name>A0A7M5WXL2_9CNID</name>
<dbReference type="RefSeq" id="XP_066910735.1">
    <property type="nucleotide sequence ID" value="XM_067054634.1"/>
</dbReference>
<dbReference type="Gene3D" id="3.60.21.10">
    <property type="match status" value="1"/>
</dbReference>
<dbReference type="CDD" id="cd00839">
    <property type="entry name" value="MPP_PAPs"/>
    <property type="match status" value="1"/>
</dbReference>
<feature type="signal peptide" evidence="6">
    <location>
        <begin position="1"/>
        <end position="17"/>
    </location>
</feature>
<dbReference type="GeneID" id="136798050"/>
<dbReference type="InterPro" id="IPR029052">
    <property type="entry name" value="Metallo-depent_PP-like"/>
</dbReference>
<comment type="catalytic activity">
    <reaction evidence="6">
        <text>a phosphate monoester + H2O = an alcohol + phosphate</text>
        <dbReference type="Rhea" id="RHEA:15017"/>
        <dbReference type="ChEBI" id="CHEBI:15377"/>
        <dbReference type="ChEBI" id="CHEBI:30879"/>
        <dbReference type="ChEBI" id="CHEBI:43474"/>
        <dbReference type="ChEBI" id="CHEBI:67140"/>
        <dbReference type="EC" id="3.1.3.2"/>
    </reaction>
</comment>
<dbReference type="OrthoDB" id="45007at2759"/>
<accession>A0A7M5WXL2</accession>
<feature type="domain" description="Purple acid phosphatase N-terminal" evidence="9">
    <location>
        <begin position="167"/>
        <end position="271"/>
    </location>
</feature>
<comment type="subcellular location">
    <subcellularLocation>
        <location evidence="1">Secreted</location>
    </subcellularLocation>
</comment>
<dbReference type="GO" id="GO:0003993">
    <property type="term" value="F:acid phosphatase activity"/>
    <property type="evidence" value="ECO:0007669"/>
    <property type="project" value="UniProtKB-EC"/>
</dbReference>
<dbReference type="InterPro" id="IPR015914">
    <property type="entry name" value="PAPs_N"/>
</dbReference>
<feature type="domain" description="Calcineurin-like phosphoesterase" evidence="7">
    <location>
        <begin position="283"/>
        <end position="499"/>
    </location>
</feature>
<evidence type="ECO:0000256" key="4">
    <source>
        <dbReference type="ARBA" id="ARBA00022729"/>
    </source>
</evidence>
<dbReference type="EnsemblMetazoa" id="CLYHEMT014709.6">
    <property type="protein sequence ID" value="CLYHEMP014709.6"/>
    <property type="gene ID" value="CLYHEMG014709"/>
</dbReference>
<dbReference type="EC" id="3.1.3.2" evidence="6"/>
<evidence type="ECO:0000256" key="2">
    <source>
        <dbReference type="ARBA" id="ARBA00011738"/>
    </source>
</evidence>
<protein>
    <recommendedName>
        <fullName evidence="6">Purple acid phosphatase</fullName>
        <ecNumber evidence="6">3.1.3.2</ecNumber>
    </recommendedName>
</protein>
<evidence type="ECO:0000313" key="10">
    <source>
        <dbReference type="EnsemblMetazoa" id="CLYHEMP014709.6"/>
    </source>
</evidence>
<keyword evidence="3" id="KW-0964">Secreted</keyword>
<feature type="chain" id="PRO_5029937856" description="Purple acid phosphatase" evidence="6">
    <location>
        <begin position="18"/>
        <end position="579"/>
    </location>
</feature>
<dbReference type="Proteomes" id="UP000594262">
    <property type="component" value="Unplaced"/>
</dbReference>
<comment type="subunit">
    <text evidence="2">Homodimer.</text>
</comment>
<keyword evidence="11" id="KW-1185">Reference proteome</keyword>
<dbReference type="PANTHER" id="PTHR45778:SF7">
    <property type="entry name" value="PURPLE ACID PHOSPHATASE"/>
    <property type="match status" value="1"/>
</dbReference>
<dbReference type="GO" id="GO:0046872">
    <property type="term" value="F:metal ion binding"/>
    <property type="evidence" value="ECO:0007669"/>
    <property type="project" value="InterPro"/>
</dbReference>
<evidence type="ECO:0000259" key="9">
    <source>
        <dbReference type="Pfam" id="PF16656"/>
    </source>
</evidence>